<feature type="non-terminal residue" evidence="5">
    <location>
        <position position="923"/>
    </location>
</feature>
<keyword evidence="2" id="KW-0732">Signal</keyword>
<dbReference type="PROSITE" id="PS01180">
    <property type="entry name" value="CUB"/>
    <property type="match status" value="1"/>
</dbReference>
<evidence type="ECO:0000259" key="3">
    <source>
        <dbReference type="PROSITE" id="PS01180"/>
    </source>
</evidence>
<dbReference type="RefSeq" id="WP_208155419.1">
    <property type="nucleotide sequence ID" value="NZ_JAGEVF010000019.1"/>
</dbReference>
<proteinExistence type="predicted"/>
<feature type="domain" description="CUB" evidence="3">
    <location>
        <begin position="31"/>
        <end position="138"/>
    </location>
</feature>
<gene>
    <name evidence="5" type="ORF">J4050_14900</name>
</gene>
<dbReference type="CDD" id="cd00146">
    <property type="entry name" value="PKD"/>
    <property type="match status" value="1"/>
</dbReference>
<dbReference type="InterPro" id="IPR013783">
    <property type="entry name" value="Ig-like_fold"/>
</dbReference>
<dbReference type="Gene3D" id="2.60.40.10">
    <property type="entry name" value="Immunoglobulins"/>
    <property type="match status" value="2"/>
</dbReference>
<dbReference type="InterPro" id="IPR035914">
    <property type="entry name" value="Sperma_CUB_dom_sf"/>
</dbReference>
<dbReference type="InterPro" id="IPR000859">
    <property type="entry name" value="CUB_dom"/>
</dbReference>
<dbReference type="SUPFAM" id="SSF49854">
    <property type="entry name" value="Spermadhesin, CUB domain"/>
    <property type="match status" value="1"/>
</dbReference>
<dbReference type="Gene3D" id="2.60.120.290">
    <property type="entry name" value="Spermadhesin, CUB domain"/>
    <property type="match status" value="1"/>
</dbReference>
<dbReference type="Pfam" id="PF18911">
    <property type="entry name" value="PKD_4"/>
    <property type="match status" value="1"/>
</dbReference>
<feature type="domain" description="PKD" evidence="4">
    <location>
        <begin position="165"/>
        <end position="219"/>
    </location>
</feature>
<dbReference type="Proteomes" id="UP000676776">
    <property type="component" value="Unassembled WGS sequence"/>
</dbReference>
<dbReference type="InterPro" id="IPR000601">
    <property type="entry name" value="PKD_dom"/>
</dbReference>
<evidence type="ECO:0000256" key="2">
    <source>
        <dbReference type="SAM" id="SignalP"/>
    </source>
</evidence>
<comment type="caution">
    <text evidence="5">The sequence shown here is derived from an EMBL/GenBank/DDBJ whole genome shotgun (WGS) entry which is preliminary data.</text>
</comment>
<keyword evidence="6" id="KW-1185">Reference proteome</keyword>
<evidence type="ECO:0000259" key="4">
    <source>
        <dbReference type="PROSITE" id="PS50093"/>
    </source>
</evidence>
<feature type="signal peptide" evidence="2">
    <location>
        <begin position="1"/>
        <end position="18"/>
    </location>
</feature>
<organism evidence="5 6">
    <name type="scientific">Winogradskyella pelagia</name>
    <dbReference type="NCBI Taxonomy" id="2819984"/>
    <lineage>
        <taxon>Bacteria</taxon>
        <taxon>Pseudomonadati</taxon>
        <taxon>Bacteroidota</taxon>
        <taxon>Flavobacteriia</taxon>
        <taxon>Flavobacteriales</taxon>
        <taxon>Flavobacteriaceae</taxon>
        <taxon>Winogradskyella</taxon>
    </lineage>
</organism>
<dbReference type="PROSITE" id="PS50093">
    <property type="entry name" value="PKD"/>
    <property type="match status" value="1"/>
</dbReference>
<keyword evidence="1" id="KW-1015">Disulfide bond</keyword>
<evidence type="ECO:0000313" key="5">
    <source>
        <dbReference type="EMBL" id="MBO3118043.1"/>
    </source>
</evidence>
<dbReference type="EMBL" id="JAGEVF010000019">
    <property type="protein sequence ID" value="MBO3118043.1"/>
    <property type="molecule type" value="Genomic_DNA"/>
</dbReference>
<dbReference type="InterPro" id="IPR035986">
    <property type="entry name" value="PKD_dom_sf"/>
</dbReference>
<sequence>MKLICRLLIFLLSTSIFSQDVLMQNGTVSQCTGVFYDSGGEFGNYGNDENFIFTLCPQDVGDKMQLDFRVFSTQFNVDFLTIYDGDDTTAPSFGTFSGGVGPGLVQASATNPSGCLTVEFISNGSANGPGWEADIACARPCQTITAVLDSTVPALQPGNIVVADVDEVITFNGSGTFSVADTGATYFWDFGDGNTATGQSVTHSYNPAGLYNVTLTITDDNPAGCQSTNDIGLTAQIGGSTPGNPFVDAGPDITIDCADTCTTLTADFLDIGETNTYTISQIPFVPPFPFQGLTNSVNTNIDDSWDSPQPLPIDFCFFGNIEPEFQVGSNGLIRFDVDPTDTSNAWNLGNDPLPNNTNPALAEGNVFTPVHDIDPFASSGEEIAWEIIGTAPNRVLAVSFYNVQMWSCASAVATHMAVFYETTNVIDIYIQDAPFCSSFNNNKAVGIQNNAGTVAFVPPGRNTNENGGWTTSDEAWRFTPSGPSIINFEWLDETGAVIGTTPSLNVCPTNDVATYTARVTYISCNGDTVVVTDDVTVTRDVPFTVDLGPDIDACEGDPDVVLDGDIASTTATYQWLLNGTPIAGETNATLSVASPNSGTYSVEVTDQSCALTDDIDITFFTIPVVNPISQYQLCDDATIDGFTEFDLSTKVAEALGGQTDVNVSFHLIQTDAEDDLNPLPNLFTNTVNPQSIFVRLENANNENCSDVTTLELLVSSGFTLDPPDNLVLCDDLSEDGVEDFDFTQQTIDILAPFSNVTLSYHLNLNDAENDVAPLPNTYQNVTNPQTIFVRVEDDTNPLCYATNSFSIEVLGLPTVTTVTPLSECDDDADGLVPFQLSIKTNEILGGQTDVDVSYHETFVGAETETAEIFDGYINTTANNQTVFIRLEDTNTGCYNVTTLDLEVLPNPIANAPTDFEVCDDNND</sequence>
<dbReference type="CDD" id="cd00041">
    <property type="entry name" value="CUB"/>
    <property type="match status" value="1"/>
</dbReference>
<protein>
    <submittedName>
        <fullName evidence="5">PKD domain-containing protein</fullName>
    </submittedName>
</protein>
<dbReference type="SUPFAM" id="SSF49299">
    <property type="entry name" value="PKD domain"/>
    <property type="match status" value="1"/>
</dbReference>
<evidence type="ECO:0000313" key="6">
    <source>
        <dbReference type="Proteomes" id="UP000676776"/>
    </source>
</evidence>
<evidence type="ECO:0000256" key="1">
    <source>
        <dbReference type="ARBA" id="ARBA00023157"/>
    </source>
</evidence>
<name>A0ABS3T5M9_9FLAO</name>
<accession>A0ABS3T5M9</accession>
<dbReference type="SMART" id="SM00089">
    <property type="entry name" value="PKD"/>
    <property type="match status" value="1"/>
</dbReference>
<reference evidence="5 6" key="1">
    <citation type="submission" date="2021-03" db="EMBL/GenBank/DDBJ databases">
        <title>Winogradskyella sp. nov., isolated from costal sediment.</title>
        <authorList>
            <person name="Gao C."/>
        </authorList>
    </citation>
    <scope>NUCLEOTIDE SEQUENCE [LARGE SCALE GENOMIC DNA]</scope>
    <source>
        <strain evidence="5 6">DF17</strain>
    </source>
</reference>
<dbReference type="InterPro" id="IPR022409">
    <property type="entry name" value="PKD/Chitinase_dom"/>
</dbReference>
<feature type="chain" id="PRO_5046703330" evidence="2">
    <location>
        <begin position="19"/>
        <end position="923"/>
    </location>
</feature>